<evidence type="ECO:0000313" key="2">
    <source>
        <dbReference type="Proteomes" id="UP000510934"/>
    </source>
</evidence>
<dbReference type="AlphaFoldDB" id="A0A7D5W291"/>
<name>A0A7D5W291_PSEPU</name>
<sequence length="92" mass="10159">MRLLVLKELFASGVLAKAHVEPAPDDGWVLRVTKCEGEVLTVTLAAEAGEPKRYARQTAALMDAHRIGFRDVTIKLPEEFVREDGAKLGKTR</sequence>
<gene>
    <name evidence="1" type="ORF">H0H12_29840</name>
</gene>
<reference evidence="1 2" key="1">
    <citation type="journal article" date="2009" name="Mikrobiologiia">
        <title>[Phenanthren biodegradation and interaction of Pseudomonas putida BS3701 and Burkholderia sp.BS3702 in plant rhizosphere].</title>
        <authorList>
            <person name="Ovchinnikova A.A."/>
            <person name="Vetrova A.A."/>
            <person name="Filonov A.E."/>
            <person name="Boronin A.M."/>
        </authorList>
    </citation>
    <scope>NUCLEOTIDE SEQUENCE [LARGE SCALE GENOMIC DNA]</scope>
    <source>
        <strain evidence="1 2">BS3701</strain>
        <plasmid evidence="2">pbs1142</plasmid>
    </source>
</reference>
<evidence type="ECO:0000313" key="1">
    <source>
        <dbReference type="EMBL" id="QLJ17425.1"/>
    </source>
</evidence>
<proteinExistence type="predicted"/>
<accession>A0A7D5W291</accession>
<geneLocation type="plasmid" evidence="2">
    <name>pbs1142</name>
</geneLocation>
<dbReference type="Proteomes" id="UP000510934">
    <property type="component" value="Plasmid pBS1142"/>
</dbReference>
<keyword evidence="1" id="KW-0614">Plasmid</keyword>
<protein>
    <recommendedName>
        <fullName evidence="3">Plasmid replication protein RepB</fullName>
    </recommendedName>
</protein>
<dbReference type="EMBL" id="CP059054">
    <property type="protein sequence ID" value="QLJ17425.1"/>
    <property type="molecule type" value="Genomic_DNA"/>
</dbReference>
<dbReference type="RefSeq" id="WP_180690212.1">
    <property type="nucleotide sequence ID" value="NZ_CP059054.1"/>
</dbReference>
<evidence type="ECO:0008006" key="3">
    <source>
        <dbReference type="Google" id="ProtNLM"/>
    </source>
</evidence>
<organism evidence="1 2">
    <name type="scientific">Pseudomonas putida</name>
    <name type="common">Arthrobacter siderocapsulatus</name>
    <dbReference type="NCBI Taxonomy" id="303"/>
    <lineage>
        <taxon>Bacteria</taxon>
        <taxon>Pseudomonadati</taxon>
        <taxon>Pseudomonadota</taxon>
        <taxon>Gammaproteobacteria</taxon>
        <taxon>Pseudomonadales</taxon>
        <taxon>Pseudomonadaceae</taxon>
        <taxon>Pseudomonas</taxon>
    </lineage>
</organism>